<name>A0A9I9E9Y2_CUCME</name>
<organism evidence="1">
    <name type="scientific">Cucumis melo</name>
    <name type="common">Muskmelon</name>
    <dbReference type="NCBI Taxonomy" id="3656"/>
    <lineage>
        <taxon>Eukaryota</taxon>
        <taxon>Viridiplantae</taxon>
        <taxon>Streptophyta</taxon>
        <taxon>Embryophyta</taxon>
        <taxon>Tracheophyta</taxon>
        <taxon>Spermatophyta</taxon>
        <taxon>Magnoliopsida</taxon>
        <taxon>eudicotyledons</taxon>
        <taxon>Gunneridae</taxon>
        <taxon>Pentapetalae</taxon>
        <taxon>rosids</taxon>
        <taxon>fabids</taxon>
        <taxon>Cucurbitales</taxon>
        <taxon>Cucurbitaceae</taxon>
        <taxon>Benincaseae</taxon>
        <taxon>Cucumis</taxon>
    </lineage>
</organism>
<dbReference type="EnsemblPlants" id="MELO3C030870.2.1">
    <property type="protein sequence ID" value="MELO3C030870.2.1"/>
    <property type="gene ID" value="MELO3C030870.2"/>
</dbReference>
<evidence type="ECO:0000313" key="1">
    <source>
        <dbReference type="EnsemblPlants" id="MELO3C030870.2.1"/>
    </source>
</evidence>
<accession>A0A9I9E9Y2</accession>
<reference evidence="1" key="1">
    <citation type="submission" date="2023-03" db="UniProtKB">
        <authorList>
            <consortium name="EnsemblPlants"/>
        </authorList>
    </citation>
    <scope>IDENTIFICATION</scope>
</reference>
<sequence>MPFGVITYECFDELSRITPYDDVLVTFQGSLAMIKKVCLRIRLMLMFTIMLRCSYNFDKKVNNLHNGSSKYKKRMANDQKDM</sequence>
<protein>
    <submittedName>
        <fullName evidence="1">Uncharacterized protein</fullName>
    </submittedName>
</protein>
<dbReference type="AlphaFoldDB" id="A0A9I9E9Y2"/>
<proteinExistence type="predicted"/>
<dbReference type="Gramene" id="MELO3C030870.2.1">
    <property type="protein sequence ID" value="MELO3C030870.2.1"/>
    <property type="gene ID" value="MELO3C030870.2"/>
</dbReference>